<comment type="similarity">
    <text evidence="1">Belongs to the peptidase C48 family.</text>
</comment>
<dbReference type="SUPFAM" id="SSF54001">
    <property type="entry name" value="Cysteine proteinases"/>
    <property type="match status" value="1"/>
</dbReference>
<accession>A0ABM3RHW4</accession>
<sequence length="329" mass="38485">MAVVFQNMKHPKAKDVKEYTYEEVDFDWKAEKRTTMDCGIFLMMHLLSFKGENYSCDLGLTNTKKLYRALICVNLATYDYNLIRNELIAKVEEFKITGKMKIEGGNKRTREDPEKGDQRQSFPFLSRFMNAASKWIVDEWSTQFQKMLDYMAIEDEKNMSETLAWFGESIEVTRGDLHSLLNLKNPTSNLVTAWAFYMNYHDATIEKDANDAKRFYFTLDHMEALEDCIHLKGKKTVAPLLKIWEDWVEAELEFNDIKKCDCVFVPLLLKDHFFCAVINFKNETIDHLDSILYETNEEWAEISEFIKAMGVMFELVLLPIVTQLGVVRL</sequence>
<dbReference type="Pfam" id="PF02902">
    <property type="entry name" value="Peptidase_C48"/>
    <property type="match status" value="1"/>
</dbReference>
<dbReference type="Gene3D" id="3.40.395.10">
    <property type="entry name" value="Adenoviral Proteinase, Chain A"/>
    <property type="match status" value="1"/>
</dbReference>
<evidence type="ECO:0000256" key="3">
    <source>
        <dbReference type="ARBA" id="ARBA00022801"/>
    </source>
</evidence>
<dbReference type="GeneID" id="130469766"/>
<proteinExistence type="inferred from homology"/>
<protein>
    <recommendedName>
        <fullName evidence="4">Ubiquitin-like protease family profile domain-containing protein</fullName>
    </recommendedName>
</protein>
<evidence type="ECO:0000313" key="6">
    <source>
        <dbReference type="RefSeq" id="XP_056695207.1"/>
    </source>
</evidence>
<feature type="domain" description="Ubiquitin-like protease family profile" evidence="4">
    <location>
        <begin position="214"/>
        <end position="308"/>
    </location>
</feature>
<reference evidence="5" key="1">
    <citation type="journal article" date="2021" name="Nat. Commun.">
        <title>Genomic analyses provide insights into spinach domestication and the genetic basis of agronomic traits.</title>
        <authorList>
            <person name="Cai X."/>
            <person name="Sun X."/>
            <person name="Xu C."/>
            <person name="Sun H."/>
            <person name="Wang X."/>
            <person name="Ge C."/>
            <person name="Zhang Z."/>
            <person name="Wang Q."/>
            <person name="Fei Z."/>
            <person name="Jiao C."/>
            <person name="Wang Q."/>
        </authorList>
    </citation>
    <scope>NUCLEOTIDE SEQUENCE [LARGE SCALE GENOMIC DNA]</scope>
    <source>
        <strain evidence="5">cv. Varoflay</strain>
    </source>
</reference>
<reference evidence="6" key="2">
    <citation type="submission" date="2025-08" db="UniProtKB">
        <authorList>
            <consortium name="RefSeq"/>
        </authorList>
    </citation>
    <scope>IDENTIFICATION</scope>
    <source>
        <tissue evidence="6">Leaf</tissue>
    </source>
</reference>
<dbReference type="Proteomes" id="UP000813463">
    <property type="component" value="Chromosome 3"/>
</dbReference>
<dbReference type="InterPro" id="IPR038765">
    <property type="entry name" value="Papain-like_cys_pep_sf"/>
</dbReference>
<evidence type="ECO:0000259" key="4">
    <source>
        <dbReference type="Pfam" id="PF02902"/>
    </source>
</evidence>
<evidence type="ECO:0000256" key="2">
    <source>
        <dbReference type="ARBA" id="ARBA00022670"/>
    </source>
</evidence>
<keyword evidence="3" id="KW-0378">Hydrolase</keyword>
<organism evidence="5 6">
    <name type="scientific">Spinacia oleracea</name>
    <name type="common">Spinach</name>
    <dbReference type="NCBI Taxonomy" id="3562"/>
    <lineage>
        <taxon>Eukaryota</taxon>
        <taxon>Viridiplantae</taxon>
        <taxon>Streptophyta</taxon>
        <taxon>Embryophyta</taxon>
        <taxon>Tracheophyta</taxon>
        <taxon>Spermatophyta</taxon>
        <taxon>Magnoliopsida</taxon>
        <taxon>eudicotyledons</taxon>
        <taxon>Gunneridae</taxon>
        <taxon>Pentapetalae</taxon>
        <taxon>Caryophyllales</taxon>
        <taxon>Chenopodiaceae</taxon>
        <taxon>Chenopodioideae</taxon>
        <taxon>Anserineae</taxon>
        <taxon>Spinacia</taxon>
    </lineage>
</organism>
<keyword evidence="5" id="KW-1185">Reference proteome</keyword>
<evidence type="ECO:0000256" key="1">
    <source>
        <dbReference type="ARBA" id="ARBA00005234"/>
    </source>
</evidence>
<name>A0ABM3RHW4_SPIOL</name>
<dbReference type="RefSeq" id="XP_056695207.1">
    <property type="nucleotide sequence ID" value="XM_056839229.1"/>
</dbReference>
<keyword evidence="2" id="KW-0645">Protease</keyword>
<gene>
    <name evidence="6" type="primary">LOC130469766</name>
</gene>
<dbReference type="InterPro" id="IPR003653">
    <property type="entry name" value="Peptidase_C48_C"/>
</dbReference>
<evidence type="ECO:0000313" key="5">
    <source>
        <dbReference type="Proteomes" id="UP000813463"/>
    </source>
</evidence>